<feature type="transmembrane region" description="Helical" evidence="6">
    <location>
        <begin position="431"/>
        <end position="452"/>
    </location>
</feature>
<sequence>MANGIDPAASEPTIDVSPLEGAASDKGANIEGSPTMESTILSGKSLAVVFIAMLLSVLLVALDQTILATALPRIASDFDSFTLQGWVATSFVLAQTVFLLFYGQLLRIFAAKWVLVTTIITFEVGSLVCGVSRNVDQLIAGRVVSGLGAAGIFVAMIQIISQVTLLEDRPKLFGFFRRGLWSVVNNRATHRSVPPRRTLPSLIGFLLGGGFTDHVTWRWCFYINLPVAGVSLTAVLFLLKASPPLGSDPNKRAWRDIMHQVARMDFVGAVLVAGAVTSLVLALQWGGNTKPWNDKAVIVCFVLSGVIAAAFVWWEIFLGDRAMVPTGIFHSRSIYGVVVYCFLTRFSLLLFAYYIPIFFQAVRHHSATASGIDLLPFMLAVVVTIIGSGQIVGRIGYYWPFLLIAPPFLAVGSGLMYTLSTTSTSAKITGFQILAGIGTGMGMQNALLAIQAEFKDHPKLLGQATSVASFAQFFGGTIGLGVAEPVFASELGKYIPQYAPEAPAAIVKESPTAIYTDLPAAMIPGVVQAYMQSLRVVFVLGVPVSGLALLSAMFIKNIKIEKSVPVSGDIPRSGNAEKKVNVNYDLTPLSRHLLYFPCHWQCQKSPHGIRN</sequence>
<accession>A0AAD7HEB7</accession>
<dbReference type="PANTHER" id="PTHR23501:SF198">
    <property type="entry name" value="AZOLE RESISTANCE PROTEIN 1-RELATED"/>
    <property type="match status" value="1"/>
</dbReference>
<feature type="transmembrane region" description="Helical" evidence="6">
    <location>
        <begin position="46"/>
        <end position="71"/>
    </location>
</feature>
<feature type="transmembrane region" description="Helical" evidence="6">
    <location>
        <begin position="139"/>
        <end position="161"/>
    </location>
</feature>
<feature type="transmembrane region" description="Helical" evidence="6">
    <location>
        <begin position="536"/>
        <end position="555"/>
    </location>
</feature>
<feature type="transmembrane region" description="Helical" evidence="6">
    <location>
        <begin position="296"/>
        <end position="314"/>
    </location>
</feature>
<dbReference type="Gene3D" id="1.20.1720.10">
    <property type="entry name" value="Multidrug resistance protein D"/>
    <property type="match status" value="1"/>
</dbReference>
<protein>
    <submittedName>
        <fullName evidence="8">ABC transporter</fullName>
    </submittedName>
</protein>
<keyword evidence="3 6" id="KW-1133">Transmembrane helix</keyword>
<comment type="subcellular location">
    <subcellularLocation>
        <location evidence="1">Membrane</location>
        <topology evidence="1">Multi-pass membrane protein</topology>
    </subcellularLocation>
</comment>
<dbReference type="Gene3D" id="1.20.1250.20">
    <property type="entry name" value="MFS general substrate transporter like domains"/>
    <property type="match status" value="1"/>
</dbReference>
<dbReference type="CDD" id="cd17502">
    <property type="entry name" value="MFS_Azr1_MDR_like"/>
    <property type="match status" value="1"/>
</dbReference>
<dbReference type="InterPro" id="IPR036259">
    <property type="entry name" value="MFS_trans_sf"/>
</dbReference>
<name>A0AAD7HEB7_9AGAR</name>
<feature type="region of interest" description="Disordered" evidence="5">
    <location>
        <begin position="1"/>
        <end position="30"/>
    </location>
</feature>
<reference evidence="8" key="1">
    <citation type="submission" date="2023-03" db="EMBL/GenBank/DDBJ databases">
        <title>Massive genome expansion in bonnet fungi (Mycena s.s.) driven by repeated elements and novel gene families across ecological guilds.</title>
        <authorList>
            <consortium name="Lawrence Berkeley National Laboratory"/>
            <person name="Harder C.B."/>
            <person name="Miyauchi S."/>
            <person name="Viragh M."/>
            <person name="Kuo A."/>
            <person name="Thoen E."/>
            <person name="Andreopoulos B."/>
            <person name="Lu D."/>
            <person name="Skrede I."/>
            <person name="Drula E."/>
            <person name="Henrissat B."/>
            <person name="Morin E."/>
            <person name="Kohler A."/>
            <person name="Barry K."/>
            <person name="LaButti K."/>
            <person name="Morin E."/>
            <person name="Salamov A."/>
            <person name="Lipzen A."/>
            <person name="Mereny Z."/>
            <person name="Hegedus B."/>
            <person name="Baldrian P."/>
            <person name="Stursova M."/>
            <person name="Weitz H."/>
            <person name="Taylor A."/>
            <person name="Grigoriev I.V."/>
            <person name="Nagy L.G."/>
            <person name="Martin F."/>
            <person name="Kauserud H."/>
        </authorList>
    </citation>
    <scope>NUCLEOTIDE SEQUENCE</scope>
    <source>
        <strain evidence="8">CBHHK188m</strain>
    </source>
</reference>
<feature type="transmembrane region" description="Helical" evidence="6">
    <location>
        <begin position="83"/>
        <end position="101"/>
    </location>
</feature>
<evidence type="ECO:0000256" key="4">
    <source>
        <dbReference type="ARBA" id="ARBA00023136"/>
    </source>
</evidence>
<dbReference type="GO" id="GO:0022857">
    <property type="term" value="F:transmembrane transporter activity"/>
    <property type="evidence" value="ECO:0007669"/>
    <property type="project" value="InterPro"/>
</dbReference>
<dbReference type="EMBL" id="JARJLG010000300">
    <property type="protein sequence ID" value="KAJ7718769.1"/>
    <property type="molecule type" value="Genomic_DNA"/>
</dbReference>
<evidence type="ECO:0000256" key="6">
    <source>
        <dbReference type="SAM" id="Phobius"/>
    </source>
</evidence>
<dbReference type="InterPro" id="IPR020846">
    <property type="entry name" value="MFS_dom"/>
</dbReference>
<proteinExistence type="predicted"/>
<feature type="transmembrane region" description="Helical" evidence="6">
    <location>
        <begin position="219"/>
        <end position="239"/>
    </location>
</feature>
<dbReference type="Pfam" id="PF07690">
    <property type="entry name" value="MFS_1"/>
    <property type="match status" value="2"/>
</dbReference>
<evidence type="ECO:0000256" key="2">
    <source>
        <dbReference type="ARBA" id="ARBA00022692"/>
    </source>
</evidence>
<evidence type="ECO:0000313" key="9">
    <source>
        <dbReference type="Proteomes" id="UP001215280"/>
    </source>
</evidence>
<feature type="transmembrane region" description="Helical" evidence="6">
    <location>
        <begin position="397"/>
        <end position="419"/>
    </location>
</feature>
<gene>
    <name evidence="8" type="ORF">DFH07DRAFT_907192</name>
</gene>
<organism evidence="8 9">
    <name type="scientific">Mycena maculata</name>
    <dbReference type="NCBI Taxonomy" id="230809"/>
    <lineage>
        <taxon>Eukaryota</taxon>
        <taxon>Fungi</taxon>
        <taxon>Dikarya</taxon>
        <taxon>Basidiomycota</taxon>
        <taxon>Agaricomycotina</taxon>
        <taxon>Agaricomycetes</taxon>
        <taxon>Agaricomycetidae</taxon>
        <taxon>Agaricales</taxon>
        <taxon>Marasmiineae</taxon>
        <taxon>Mycenaceae</taxon>
        <taxon>Mycena</taxon>
    </lineage>
</organism>
<dbReference type="PROSITE" id="PS50850">
    <property type="entry name" value="MFS"/>
    <property type="match status" value="1"/>
</dbReference>
<evidence type="ECO:0000259" key="7">
    <source>
        <dbReference type="PROSITE" id="PS50850"/>
    </source>
</evidence>
<evidence type="ECO:0000256" key="5">
    <source>
        <dbReference type="SAM" id="MobiDB-lite"/>
    </source>
</evidence>
<feature type="transmembrane region" description="Helical" evidence="6">
    <location>
        <begin position="266"/>
        <end position="284"/>
    </location>
</feature>
<evidence type="ECO:0000256" key="3">
    <source>
        <dbReference type="ARBA" id="ARBA00022989"/>
    </source>
</evidence>
<keyword evidence="2 6" id="KW-0812">Transmembrane</keyword>
<evidence type="ECO:0000313" key="8">
    <source>
        <dbReference type="EMBL" id="KAJ7718769.1"/>
    </source>
</evidence>
<dbReference type="SUPFAM" id="SSF103473">
    <property type="entry name" value="MFS general substrate transporter"/>
    <property type="match status" value="1"/>
</dbReference>
<keyword evidence="9" id="KW-1185">Reference proteome</keyword>
<dbReference type="PANTHER" id="PTHR23501">
    <property type="entry name" value="MAJOR FACILITATOR SUPERFAMILY"/>
    <property type="match status" value="1"/>
</dbReference>
<dbReference type="InterPro" id="IPR011701">
    <property type="entry name" value="MFS"/>
</dbReference>
<comment type="caution">
    <text evidence="8">The sequence shown here is derived from an EMBL/GenBank/DDBJ whole genome shotgun (WGS) entry which is preliminary data.</text>
</comment>
<feature type="transmembrane region" description="Helical" evidence="6">
    <location>
        <begin position="371"/>
        <end position="391"/>
    </location>
</feature>
<evidence type="ECO:0000256" key="1">
    <source>
        <dbReference type="ARBA" id="ARBA00004141"/>
    </source>
</evidence>
<keyword evidence="4 6" id="KW-0472">Membrane</keyword>
<dbReference type="AlphaFoldDB" id="A0AAD7HEB7"/>
<feature type="non-terminal residue" evidence="8">
    <location>
        <position position="1"/>
    </location>
</feature>
<dbReference type="GO" id="GO:0005886">
    <property type="term" value="C:plasma membrane"/>
    <property type="evidence" value="ECO:0007669"/>
    <property type="project" value="TreeGrafter"/>
</dbReference>
<feature type="transmembrane region" description="Helical" evidence="6">
    <location>
        <begin position="113"/>
        <end position="133"/>
    </location>
</feature>
<feature type="domain" description="Major facilitator superfamily (MFS) profile" evidence="7">
    <location>
        <begin position="49"/>
        <end position="559"/>
    </location>
</feature>
<feature type="transmembrane region" description="Helical" evidence="6">
    <location>
        <begin position="334"/>
        <end position="359"/>
    </location>
</feature>
<dbReference type="Proteomes" id="UP001215280">
    <property type="component" value="Unassembled WGS sequence"/>
</dbReference>